<name>A0AAF0DNP0_9CAUD</name>
<reference evidence="1" key="1">
    <citation type="journal article" date="2023" name="bioRxiv">
        <title>Novel crAssphage isolates exhibit conserved gene order and purifying selection of the host specificity protein.</title>
        <authorList>
            <person name="Papudeshi B."/>
            <person name="Vega A.A."/>
            <person name="Souza C."/>
            <person name="Giles S.K."/>
            <person name="Mallawaarachchi V."/>
            <person name="Roach M.J."/>
            <person name="An M."/>
            <person name="Jacobson N."/>
            <person name="McNair K."/>
            <person name="Mora M.F."/>
            <person name="Pastrana K."/>
            <person name="Leigh C."/>
            <person name="Cram C."/>
            <person name="Plewa W.S."/>
            <person name="Grigson S.R."/>
            <person name="Bouras G."/>
            <person name="Decewicz P."/>
            <person name="Luque A."/>
            <person name="Droit L."/>
            <person name="Handley S.A."/>
            <person name="Segall A.M."/>
            <person name="Dinsdale E.A."/>
            <person name="Edwards R.A."/>
        </authorList>
    </citation>
    <scope>NUCLEOTIDE SEQUENCE</scope>
    <source>
        <strain evidence="1">Bc03</strain>
    </source>
</reference>
<dbReference type="EMBL" id="OQ198718">
    <property type="protein sequence ID" value="WEY17574.1"/>
    <property type="molecule type" value="Genomic_DNA"/>
</dbReference>
<protein>
    <submittedName>
        <fullName evidence="1">Metalloprotease domain containing protein</fullName>
    </submittedName>
</protein>
<dbReference type="Proteomes" id="UP001225300">
    <property type="component" value="Segment"/>
</dbReference>
<dbReference type="GO" id="GO:0008237">
    <property type="term" value="F:metallopeptidase activity"/>
    <property type="evidence" value="ECO:0007669"/>
    <property type="project" value="UniProtKB-KW"/>
</dbReference>
<keyword evidence="1" id="KW-0482">Metalloprotease</keyword>
<accession>A0AAF0DNP0</accession>
<proteinExistence type="predicted"/>
<keyword evidence="2" id="KW-1185">Reference proteome</keyword>
<organism evidence="1 2">
    <name type="scientific">Kolpuevirus sp. 'frurule'</name>
    <dbReference type="NCBI Taxonomy" id="3028514"/>
    <lineage>
        <taxon>Viruses</taxon>
        <taxon>Duplodnaviria</taxon>
        <taxon>Heunggongvirae</taxon>
        <taxon>Uroviricota</taxon>
        <taxon>Caudoviricetes</taxon>
        <taxon>Crassvirales</taxon>
        <taxon>Steigviridae</taxon>
        <taxon>Asinivirinae</taxon>
        <taxon>Kolpuevirus</taxon>
    </lineage>
</organism>
<sequence length="426" mass="48608">MSIETKPKLLELTRKSTSYKLIVTPELEQKIRYFLDKFPSIEYSGTLFYTVSGSFETEDLVITAFDFLLQDIGVSGYTEFNQSPDVIGYMVDHPELLGEDVYQGLMHSHHTMGAFFSGTDLSTLREEGSDRIHFVSLIIDTKGTYKAAVTRVVSEEMTATGYVKYPTYNGKESIGQPVSYSFTRKKLEYFMLDVERPVIADPFKELADRILEVQKQKEEAKKKATPVYGSSWQGGSGYNGYTPRVYNNTTKQWEDAKPSTPKNTAFNYQTNVGRGNVIPENKPYVPPVSTPSVQEELPFEQETQEEVIPPYGEVKVDPTIIEEIARQLVTGDISYGVYENETLEELAKIGEESYAQRFEDDSLFHAWAEGYVEFLVYYAEDPALEQYEDDVLAALVAYDLVEKLNKLTNRGKYINQFIEMIERYII</sequence>
<keyword evidence="1" id="KW-0378">Hydrolase</keyword>
<evidence type="ECO:0000313" key="1">
    <source>
        <dbReference type="EMBL" id="WEY17574.1"/>
    </source>
</evidence>
<keyword evidence="1" id="KW-0645">Protease</keyword>
<evidence type="ECO:0000313" key="2">
    <source>
        <dbReference type="Proteomes" id="UP001225300"/>
    </source>
</evidence>